<evidence type="ECO:0000256" key="3">
    <source>
        <dbReference type="ARBA" id="ARBA00022801"/>
    </source>
</evidence>
<feature type="region of interest" description="Disordered" evidence="6">
    <location>
        <begin position="142"/>
        <end position="161"/>
    </location>
</feature>
<dbReference type="InterPro" id="IPR000086">
    <property type="entry name" value="NUDIX_hydrolase_dom"/>
</dbReference>
<evidence type="ECO:0000256" key="2">
    <source>
        <dbReference type="ARBA" id="ARBA00005582"/>
    </source>
</evidence>
<evidence type="ECO:0000313" key="9">
    <source>
        <dbReference type="Proteomes" id="UP000621386"/>
    </source>
</evidence>
<dbReference type="PRINTS" id="PR00502">
    <property type="entry name" value="NUDIXFAMILY"/>
</dbReference>
<accession>A0ABS1PE59</accession>
<feature type="domain" description="Nudix hydrolase" evidence="7">
    <location>
        <begin position="12"/>
        <end position="144"/>
    </location>
</feature>
<keyword evidence="4" id="KW-0460">Magnesium</keyword>
<evidence type="ECO:0000256" key="5">
    <source>
        <dbReference type="RuleBase" id="RU003476"/>
    </source>
</evidence>
<comment type="caution">
    <text evidence="8">The sequence shown here is derived from an EMBL/GenBank/DDBJ whole genome shotgun (WGS) entry which is preliminary data.</text>
</comment>
<reference evidence="8 9" key="1">
    <citation type="submission" date="2021-01" db="EMBL/GenBank/DDBJ databases">
        <title>WGS of actinomycetes isolated from Thailand.</title>
        <authorList>
            <person name="Thawai C."/>
        </authorList>
    </citation>
    <scope>NUCLEOTIDE SEQUENCE [LARGE SCALE GENOMIC DNA]</scope>
    <source>
        <strain evidence="8 9">CH5-8</strain>
    </source>
</reference>
<gene>
    <name evidence="8" type="ORF">JK361_40100</name>
</gene>
<dbReference type="PANTHER" id="PTHR43046:SF12">
    <property type="entry name" value="GDP-MANNOSE MANNOSYL HYDROLASE"/>
    <property type="match status" value="1"/>
</dbReference>
<evidence type="ECO:0000313" key="8">
    <source>
        <dbReference type="EMBL" id="MBL1110672.1"/>
    </source>
</evidence>
<evidence type="ECO:0000256" key="6">
    <source>
        <dbReference type="SAM" id="MobiDB-lite"/>
    </source>
</evidence>
<dbReference type="CDD" id="cd18876">
    <property type="entry name" value="NUDIX_Hydrolase"/>
    <property type="match status" value="1"/>
</dbReference>
<organism evidence="8 9">
    <name type="scientific">Streptomyces musisoli</name>
    <dbReference type="NCBI Taxonomy" id="2802280"/>
    <lineage>
        <taxon>Bacteria</taxon>
        <taxon>Bacillati</taxon>
        <taxon>Actinomycetota</taxon>
        <taxon>Actinomycetes</taxon>
        <taxon>Kitasatosporales</taxon>
        <taxon>Streptomycetaceae</taxon>
        <taxon>Streptomyces</taxon>
    </lineage>
</organism>
<evidence type="ECO:0000256" key="1">
    <source>
        <dbReference type="ARBA" id="ARBA00001946"/>
    </source>
</evidence>
<dbReference type="InterPro" id="IPR020476">
    <property type="entry name" value="Nudix_hydrolase"/>
</dbReference>
<dbReference type="EMBL" id="JAERRH010000052">
    <property type="protein sequence ID" value="MBL1110672.1"/>
    <property type="molecule type" value="Genomic_DNA"/>
</dbReference>
<dbReference type="GO" id="GO:0016787">
    <property type="term" value="F:hydrolase activity"/>
    <property type="evidence" value="ECO:0007669"/>
    <property type="project" value="UniProtKB-KW"/>
</dbReference>
<name>A0ABS1PE59_9ACTN</name>
<protein>
    <submittedName>
        <fullName evidence="8">NUDIX hydrolase</fullName>
    </submittedName>
</protein>
<dbReference type="SUPFAM" id="SSF55811">
    <property type="entry name" value="Nudix"/>
    <property type="match status" value="1"/>
</dbReference>
<comment type="cofactor">
    <cofactor evidence="1">
        <name>Mg(2+)</name>
        <dbReference type="ChEBI" id="CHEBI:18420"/>
    </cofactor>
</comment>
<feature type="compositionally biased region" description="Basic and acidic residues" evidence="6">
    <location>
        <begin position="151"/>
        <end position="161"/>
    </location>
</feature>
<evidence type="ECO:0000256" key="4">
    <source>
        <dbReference type="ARBA" id="ARBA00022842"/>
    </source>
</evidence>
<evidence type="ECO:0000259" key="7">
    <source>
        <dbReference type="PROSITE" id="PS51462"/>
    </source>
</evidence>
<keyword evidence="9" id="KW-1185">Reference proteome</keyword>
<dbReference type="RefSeq" id="WP_201828093.1">
    <property type="nucleotide sequence ID" value="NZ_JAERRH010000052.1"/>
</dbReference>
<sequence>MAPNAHEAKMAHPRMAAGVLFFDAAGRVLMVEPSYKDYWEIPGGYVEIGESPLHAAIREVQEELGITPPIGRLLAVDWAPNEAEGDKVLYLFDGGQLSQDRLASVKLQPEELKGFAFVSADQLAERTIPRLARRIRAAAEARASSTPVYLEHGEEPKSRAA</sequence>
<dbReference type="InterPro" id="IPR020084">
    <property type="entry name" value="NUDIX_hydrolase_CS"/>
</dbReference>
<dbReference type="Proteomes" id="UP000621386">
    <property type="component" value="Unassembled WGS sequence"/>
</dbReference>
<keyword evidence="3 5" id="KW-0378">Hydrolase</keyword>
<proteinExistence type="inferred from homology"/>
<comment type="similarity">
    <text evidence="2 5">Belongs to the Nudix hydrolase family.</text>
</comment>
<dbReference type="InterPro" id="IPR015797">
    <property type="entry name" value="NUDIX_hydrolase-like_dom_sf"/>
</dbReference>
<dbReference type="Pfam" id="PF00293">
    <property type="entry name" value="NUDIX"/>
    <property type="match status" value="1"/>
</dbReference>
<dbReference type="PANTHER" id="PTHR43046">
    <property type="entry name" value="GDP-MANNOSE MANNOSYL HYDROLASE"/>
    <property type="match status" value="1"/>
</dbReference>
<dbReference type="PROSITE" id="PS00893">
    <property type="entry name" value="NUDIX_BOX"/>
    <property type="match status" value="1"/>
</dbReference>
<dbReference type="PROSITE" id="PS51462">
    <property type="entry name" value="NUDIX"/>
    <property type="match status" value="1"/>
</dbReference>
<dbReference type="Gene3D" id="3.90.79.10">
    <property type="entry name" value="Nucleoside Triphosphate Pyrophosphohydrolase"/>
    <property type="match status" value="1"/>
</dbReference>